<evidence type="ECO:0000313" key="3">
    <source>
        <dbReference type="Proteomes" id="UP001558632"/>
    </source>
</evidence>
<accession>A0ABR3KAH4</accession>
<dbReference type="Proteomes" id="UP001558632">
    <property type="component" value="Unassembled WGS sequence"/>
</dbReference>
<sequence length="87" mass="9501">MVWLRSSFFVSIFAYIGAVASVDSSEDGKTLDHCKLNTKKHLSSLCRANWQANNSLGMVQVGGSGHLLGQREKHLLLADDRKAGQAK</sequence>
<proteinExistence type="predicted"/>
<dbReference type="EMBL" id="JBEUSY010000459">
    <property type="protein sequence ID" value="KAL1231443.1"/>
    <property type="molecule type" value="Genomic_DNA"/>
</dbReference>
<protein>
    <submittedName>
        <fullName evidence="2">Beta-casein</fullName>
    </submittedName>
</protein>
<gene>
    <name evidence="2" type="ORF">TSPI_09774</name>
</gene>
<keyword evidence="3" id="KW-1185">Reference proteome</keyword>
<evidence type="ECO:0000313" key="2">
    <source>
        <dbReference type="EMBL" id="KAL1231443.1"/>
    </source>
</evidence>
<keyword evidence="1" id="KW-0732">Signal</keyword>
<name>A0ABR3KAH4_TRISP</name>
<feature type="chain" id="PRO_5047286910" evidence="1">
    <location>
        <begin position="25"/>
        <end position="87"/>
    </location>
</feature>
<feature type="signal peptide" evidence="1">
    <location>
        <begin position="1"/>
        <end position="24"/>
    </location>
</feature>
<organism evidence="2 3">
    <name type="scientific">Trichinella spiralis</name>
    <name type="common">Trichina worm</name>
    <dbReference type="NCBI Taxonomy" id="6334"/>
    <lineage>
        <taxon>Eukaryota</taxon>
        <taxon>Metazoa</taxon>
        <taxon>Ecdysozoa</taxon>
        <taxon>Nematoda</taxon>
        <taxon>Enoplea</taxon>
        <taxon>Dorylaimia</taxon>
        <taxon>Trichinellida</taxon>
        <taxon>Trichinellidae</taxon>
        <taxon>Trichinella</taxon>
    </lineage>
</organism>
<comment type="caution">
    <text evidence="2">The sequence shown here is derived from an EMBL/GenBank/DDBJ whole genome shotgun (WGS) entry which is preliminary data.</text>
</comment>
<reference evidence="2 3" key="1">
    <citation type="submission" date="2024-07" db="EMBL/GenBank/DDBJ databases">
        <title>Enhanced genomic and transcriptomic resources for Trichinella pseudospiralis and T. spiralis underpin the discovery of pronounced molecular differences between stages and species.</title>
        <authorList>
            <person name="Pasi K.K."/>
            <person name="La Rosa G."/>
            <person name="Gomez-Morales M.A."/>
            <person name="Tosini F."/>
            <person name="Sumanam S."/>
            <person name="Young N.D."/>
            <person name="Chang B.C."/>
            <person name="Robin G.B."/>
        </authorList>
    </citation>
    <scope>NUCLEOTIDE SEQUENCE [LARGE SCALE GENOMIC DNA]</scope>
    <source>
        <strain evidence="2">ISS534</strain>
    </source>
</reference>
<evidence type="ECO:0000256" key="1">
    <source>
        <dbReference type="SAM" id="SignalP"/>
    </source>
</evidence>